<dbReference type="EMBL" id="CP088295">
    <property type="protein sequence ID" value="UUY06081.1"/>
    <property type="molecule type" value="Genomic_DNA"/>
</dbReference>
<sequence length="242" mass="25456">MPSFSLRRLLPAPGAVAAEEAYADAGWAERAPADRPYVVLNMILSADGHASRDGVSGGLAIDRADRTVFLALREQVDAVLAGTGTIATERYRRLIPQPERRATRAAAGLAPDPLAVILSRSGNLPVDAPLLTDPDQPRAIYTGAAADPRAALADLRTTHGVRTLLCEGGPGLNRALIAADVVDEFLLTLSPLIVGGTAHPAVEGTPLPDPARLDILSMYDHLGTLFLRYRIAPPSGRLPADG</sequence>
<name>A0ABY5PN58_9ACTN</name>
<dbReference type="PANTHER" id="PTHR38011">
    <property type="entry name" value="DIHYDROFOLATE REDUCTASE FAMILY PROTEIN (AFU_ORTHOLOGUE AFUA_8G06820)"/>
    <property type="match status" value="1"/>
</dbReference>
<dbReference type="InterPro" id="IPR050765">
    <property type="entry name" value="Riboflavin_Biosynth_HTPR"/>
</dbReference>
<evidence type="ECO:0000256" key="3">
    <source>
        <dbReference type="ARBA" id="ARBA00023002"/>
    </source>
</evidence>
<dbReference type="PANTHER" id="PTHR38011:SF7">
    <property type="entry name" value="2,5-DIAMINO-6-RIBOSYLAMINO-4(3H)-PYRIMIDINONE 5'-PHOSPHATE REDUCTASE"/>
    <property type="match status" value="1"/>
</dbReference>
<dbReference type="SUPFAM" id="SSF53597">
    <property type="entry name" value="Dihydrofolate reductase-like"/>
    <property type="match status" value="1"/>
</dbReference>
<dbReference type="RefSeq" id="WP_353866510.1">
    <property type="nucleotide sequence ID" value="NZ_CP088295.1"/>
</dbReference>
<organism evidence="5 6">
    <name type="scientific">Svornostia abyssi</name>
    <dbReference type="NCBI Taxonomy" id="2898438"/>
    <lineage>
        <taxon>Bacteria</taxon>
        <taxon>Bacillati</taxon>
        <taxon>Actinomycetota</taxon>
        <taxon>Thermoleophilia</taxon>
        <taxon>Solirubrobacterales</taxon>
        <taxon>Baekduiaceae</taxon>
        <taxon>Svornostia</taxon>
    </lineage>
</organism>
<dbReference type="InterPro" id="IPR024072">
    <property type="entry name" value="DHFR-like_dom_sf"/>
</dbReference>
<evidence type="ECO:0000259" key="4">
    <source>
        <dbReference type="Pfam" id="PF01872"/>
    </source>
</evidence>
<dbReference type="Pfam" id="PF01872">
    <property type="entry name" value="RibD_C"/>
    <property type="match status" value="1"/>
</dbReference>
<keyword evidence="2" id="KW-0521">NADP</keyword>
<evidence type="ECO:0000313" key="6">
    <source>
        <dbReference type="Proteomes" id="UP001058860"/>
    </source>
</evidence>
<gene>
    <name evidence="5" type="ORF">LRS13_11370</name>
</gene>
<dbReference type="InterPro" id="IPR002734">
    <property type="entry name" value="RibDG_C"/>
</dbReference>
<reference evidence="6" key="1">
    <citation type="submission" date="2021-11" db="EMBL/GenBank/DDBJ databases">
        <title>Cultivation dependent microbiological survey of springs from the worlds oldest radium mine currently devoted to the extraction of radon-saturated water.</title>
        <authorList>
            <person name="Kapinusova G."/>
            <person name="Smrhova T."/>
            <person name="Strejcek M."/>
            <person name="Suman J."/>
            <person name="Jani K."/>
            <person name="Pajer P."/>
            <person name="Uhlik O."/>
        </authorList>
    </citation>
    <scope>NUCLEOTIDE SEQUENCE [LARGE SCALE GENOMIC DNA]</scope>
    <source>
        <strain evidence="6">J379</strain>
    </source>
</reference>
<accession>A0ABY5PN58</accession>
<keyword evidence="6" id="KW-1185">Reference proteome</keyword>
<feature type="domain" description="Bacterial bifunctional deaminase-reductase C-terminal" evidence="4">
    <location>
        <begin position="36"/>
        <end position="214"/>
    </location>
</feature>
<dbReference type="Proteomes" id="UP001058860">
    <property type="component" value="Chromosome"/>
</dbReference>
<evidence type="ECO:0000256" key="1">
    <source>
        <dbReference type="ARBA" id="ARBA00005104"/>
    </source>
</evidence>
<dbReference type="Gene3D" id="3.40.430.10">
    <property type="entry name" value="Dihydrofolate Reductase, subunit A"/>
    <property type="match status" value="2"/>
</dbReference>
<protein>
    <submittedName>
        <fullName evidence="5">Dihydrofolate reductase family protein</fullName>
    </submittedName>
</protein>
<proteinExistence type="predicted"/>
<evidence type="ECO:0000313" key="5">
    <source>
        <dbReference type="EMBL" id="UUY06081.1"/>
    </source>
</evidence>
<keyword evidence="3" id="KW-0560">Oxidoreductase</keyword>
<comment type="pathway">
    <text evidence="1">Cofactor biosynthesis; riboflavin biosynthesis.</text>
</comment>
<evidence type="ECO:0000256" key="2">
    <source>
        <dbReference type="ARBA" id="ARBA00022857"/>
    </source>
</evidence>